<dbReference type="PANTHER" id="PTHR35008:SF8">
    <property type="entry name" value="ALCOHOL DEHYDROGENASE CYTOCHROME C SUBUNIT"/>
    <property type="match status" value="1"/>
</dbReference>
<dbReference type="EMBL" id="BMCP01000008">
    <property type="protein sequence ID" value="GGE54502.1"/>
    <property type="molecule type" value="Genomic_DNA"/>
</dbReference>
<evidence type="ECO:0000313" key="7">
    <source>
        <dbReference type="Proteomes" id="UP000602745"/>
    </source>
</evidence>
<feature type="domain" description="Cytochrome c" evidence="5">
    <location>
        <begin position="37"/>
        <end position="147"/>
    </location>
</feature>
<dbReference type="Proteomes" id="UP000602745">
    <property type="component" value="Unassembled WGS sequence"/>
</dbReference>
<dbReference type="GO" id="GO:0020037">
    <property type="term" value="F:heme binding"/>
    <property type="evidence" value="ECO:0007669"/>
    <property type="project" value="InterPro"/>
</dbReference>
<dbReference type="PROSITE" id="PS51007">
    <property type="entry name" value="CYTC"/>
    <property type="match status" value="1"/>
</dbReference>
<dbReference type="InterPro" id="IPR036909">
    <property type="entry name" value="Cyt_c-like_dom_sf"/>
</dbReference>
<dbReference type="GO" id="GO:0046872">
    <property type="term" value="F:metal ion binding"/>
    <property type="evidence" value="ECO:0007669"/>
    <property type="project" value="UniProtKB-KW"/>
</dbReference>
<dbReference type="SUPFAM" id="SSF46626">
    <property type="entry name" value="Cytochrome c"/>
    <property type="match status" value="1"/>
</dbReference>
<keyword evidence="7" id="KW-1185">Reference proteome</keyword>
<accession>A0A8J3DZ79</accession>
<reference evidence="6" key="1">
    <citation type="journal article" date="2014" name="Int. J. Syst. Evol. Microbiol.">
        <title>Complete genome sequence of Corynebacterium casei LMG S-19264T (=DSM 44701T), isolated from a smear-ripened cheese.</title>
        <authorList>
            <consortium name="US DOE Joint Genome Institute (JGI-PGF)"/>
            <person name="Walter F."/>
            <person name="Albersmeier A."/>
            <person name="Kalinowski J."/>
            <person name="Ruckert C."/>
        </authorList>
    </citation>
    <scope>NUCLEOTIDE SEQUENCE</scope>
    <source>
        <strain evidence="6">CCM 7684</strain>
    </source>
</reference>
<keyword evidence="3 4" id="KW-0408">Iron</keyword>
<name>A0A8J3DZ79_9RHOB</name>
<dbReference type="PANTHER" id="PTHR35008">
    <property type="entry name" value="BLL4482 PROTEIN-RELATED"/>
    <property type="match status" value="1"/>
</dbReference>
<keyword evidence="2 4" id="KW-0479">Metal-binding</keyword>
<evidence type="ECO:0000256" key="3">
    <source>
        <dbReference type="ARBA" id="ARBA00023004"/>
    </source>
</evidence>
<comment type="caution">
    <text evidence="6">The sequence shown here is derived from an EMBL/GenBank/DDBJ whole genome shotgun (WGS) entry which is preliminary data.</text>
</comment>
<proteinExistence type="predicted"/>
<evidence type="ECO:0000256" key="1">
    <source>
        <dbReference type="ARBA" id="ARBA00022617"/>
    </source>
</evidence>
<evidence type="ECO:0000256" key="4">
    <source>
        <dbReference type="PROSITE-ProRule" id="PRU00433"/>
    </source>
</evidence>
<dbReference type="AlphaFoldDB" id="A0A8J3DZ79"/>
<organism evidence="6 7">
    <name type="scientific">Agaricicola taiwanensis</name>
    <dbReference type="NCBI Taxonomy" id="591372"/>
    <lineage>
        <taxon>Bacteria</taxon>
        <taxon>Pseudomonadati</taxon>
        <taxon>Pseudomonadota</taxon>
        <taxon>Alphaproteobacteria</taxon>
        <taxon>Rhodobacterales</taxon>
        <taxon>Paracoccaceae</taxon>
        <taxon>Agaricicola</taxon>
    </lineage>
</organism>
<evidence type="ECO:0000256" key="2">
    <source>
        <dbReference type="ARBA" id="ARBA00022723"/>
    </source>
</evidence>
<dbReference type="InterPro" id="IPR051459">
    <property type="entry name" value="Cytochrome_c-type_DH"/>
</dbReference>
<gene>
    <name evidence="6" type="ORF">GCM10007276_34460</name>
</gene>
<dbReference type="Pfam" id="PF13442">
    <property type="entry name" value="Cytochrome_CBB3"/>
    <property type="match status" value="1"/>
</dbReference>
<evidence type="ECO:0000259" key="5">
    <source>
        <dbReference type="PROSITE" id="PS51007"/>
    </source>
</evidence>
<dbReference type="InterPro" id="IPR009056">
    <property type="entry name" value="Cyt_c-like_dom"/>
</dbReference>
<protein>
    <recommendedName>
        <fullName evidence="5">Cytochrome c domain-containing protein</fullName>
    </recommendedName>
</protein>
<reference evidence="6" key="2">
    <citation type="submission" date="2020-09" db="EMBL/GenBank/DDBJ databases">
        <authorList>
            <person name="Sun Q."/>
            <person name="Sedlacek I."/>
        </authorList>
    </citation>
    <scope>NUCLEOTIDE SEQUENCE</scope>
    <source>
        <strain evidence="6">CCM 7684</strain>
    </source>
</reference>
<dbReference type="GO" id="GO:0009055">
    <property type="term" value="F:electron transfer activity"/>
    <property type="evidence" value="ECO:0007669"/>
    <property type="project" value="InterPro"/>
</dbReference>
<keyword evidence="1 4" id="KW-0349">Heme</keyword>
<dbReference type="Gene3D" id="1.10.760.10">
    <property type="entry name" value="Cytochrome c-like domain"/>
    <property type="match status" value="1"/>
</dbReference>
<evidence type="ECO:0000313" key="6">
    <source>
        <dbReference type="EMBL" id="GGE54502.1"/>
    </source>
</evidence>
<sequence>MLVIIRVTDGARDMKTVTTALAALAAIVATDPADAQDRLKRGEYLANIMDCGGCHTPGVFLGKPDQERYLAGSEVGFQIPGLGIFYPPNLTSDQETGLGSWSEAEIITAVRTGVRPDGRELAPAMPWRAYAALNDADAQALARYLKA</sequence>